<reference evidence="1" key="1">
    <citation type="submission" date="2023-10" db="EMBL/GenBank/DDBJ databases">
        <authorList>
            <person name="Chen Y."/>
            <person name="Shah S."/>
            <person name="Dougan E. K."/>
            <person name="Thang M."/>
            <person name="Chan C."/>
        </authorList>
    </citation>
    <scope>NUCLEOTIDE SEQUENCE [LARGE SCALE GENOMIC DNA]</scope>
</reference>
<feature type="non-terminal residue" evidence="1">
    <location>
        <position position="1"/>
    </location>
</feature>
<feature type="non-terminal residue" evidence="1">
    <location>
        <position position="818"/>
    </location>
</feature>
<organism evidence="1 2">
    <name type="scientific">Prorocentrum cordatum</name>
    <dbReference type="NCBI Taxonomy" id="2364126"/>
    <lineage>
        <taxon>Eukaryota</taxon>
        <taxon>Sar</taxon>
        <taxon>Alveolata</taxon>
        <taxon>Dinophyceae</taxon>
        <taxon>Prorocentrales</taxon>
        <taxon>Prorocentraceae</taxon>
        <taxon>Prorocentrum</taxon>
    </lineage>
</organism>
<gene>
    <name evidence="1" type="ORF">PCOR1329_LOCUS9447</name>
</gene>
<evidence type="ECO:0000313" key="1">
    <source>
        <dbReference type="EMBL" id="CAK0801660.1"/>
    </source>
</evidence>
<keyword evidence="2" id="KW-1185">Reference proteome</keyword>
<accession>A0ABN9QAR9</accession>
<evidence type="ECO:0000313" key="2">
    <source>
        <dbReference type="Proteomes" id="UP001189429"/>
    </source>
</evidence>
<proteinExistence type="predicted"/>
<sequence>ACALAAGAACAAWAAPAGGGRGARPPLLGAGGAAVAGLSAVKRLHKPTRHMHDSRQCHTAVYPEECFGSVEWAMTAGMAAHPEWYEGLNRSSAFEEFQQRVFWSNGSLCPEPCAPAPRSGGELFCFAVARMDDSDGADSSSADSEEGLLRAQLGRGAGIFACDDHAVLSDVDKVLGDLAAGPVRTVRIPSTKPDGITKDGTAQNTQIFLQAWETIRKDSRYLSFDWTVKVRGPAGPDLISEGGCLIDAASALEQGMFGIRSHAFFTLVQCLTTAVCEIGHAYALDVRTLRLEKDAQDPQGWSEIQGGQTCPSPRIAPTAAECEAMVKLTLAQGLFDAPTLRNPFEVNDATIPPGCSSTFSFTSFTREFVFNTHPTGSASPQYGVVCKSDDWQIYKSSCPAGLGPTTPEDCEDFVGAYSQNYQYDDTAFSDANFPPGCVGYGGSILSRRGTFQYNVPPGGTGNEANPDAFVICAAPTPAPTAATPAPTAAVPTTQISATGDPHMTTISGARFDIMRAGTHALLHIPQGAALADALLRVQVAVARQGSKCEDMYIKVLNVTGSWAEEKHVGGFSFVAESPAGGQVIAAPAGSADWSRLGMVDLKVVRGATRSGVLYLNMFARHLRDASRAYPIGGILGLDDHGEAATPAAECGKKVLSLLDSAQGLGALDGRSVADATIKTDPDAVLMPNRVRLKTMDRDIDGTRELVYFANCNRFKDNPDFPMMYGAVEVLSREAATLYLEEGYKCMSLPYSDWGEDVYLATCLREVLGVKRVFEPTIVGDSRCEGGACWDHAFAAYHEYKSVDLWLIFVAVVGRRGSR</sequence>
<protein>
    <submittedName>
        <fullName evidence="1">Uncharacterized protein</fullName>
    </submittedName>
</protein>
<comment type="caution">
    <text evidence="1">The sequence shown here is derived from an EMBL/GenBank/DDBJ whole genome shotgun (WGS) entry which is preliminary data.</text>
</comment>
<dbReference type="EMBL" id="CAUYUJ010002632">
    <property type="protein sequence ID" value="CAK0801660.1"/>
    <property type="molecule type" value="Genomic_DNA"/>
</dbReference>
<dbReference type="Proteomes" id="UP001189429">
    <property type="component" value="Unassembled WGS sequence"/>
</dbReference>
<name>A0ABN9QAR9_9DINO</name>